<dbReference type="Proteomes" id="UP000177215">
    <property type="component" value="Unassembled WGS sequence"/>
</dbReference>
<dbReference type="InterPro" id="IPR003607">
    <property type="entry name" value="HD/PDEase_dom"/>
</dbReference>
<evidence type="ECO:0000256" key="5">
    <source>
        <dbReference type="ARBA" id="ARBA00012964"/>
    </source>
</evidence>
<dbReference type="Pfam" id="PF13023">
    <property type="entry name" value="HD_3"/>
    <property type="match status" value="1"/>
</dbReference>
<proteinExistence type="predicted"/>
<evidence type="ECO:0000313" key="10">
    <source>
        <dbReference type="Proteomes" id="UP000177215"/>
    </source>
</evidence>
<dbReference type="PROSITE" id="PS51831">
    <property type="entry name" value="HD"/>
    <property type="match status" value="1"/>
</dbReference>
<comment type="cofactor">
    <cofactor evidence="2">
        <name>Mn(2+)</name>
        <dbReference type="ChEBI" id="CHEBI:29035"/>
    </cofactor>
</comment>
<feature type="non-terminal residue" evidence="9">
    <location>
        <position position="161"/>
    </location>
</feature>
<keyword evidence="7" id="KW-0378">Hydrolase</keyword>
<protein>
    <recommendedName>
        <fullName evidence="5">5'-deoxynucleotidase</fullName>
        <ecNumber evidence="5">3.1.3.89</ecNumber>
    </recommendedName>
</protein>
<organism evidence="9 10">
    <name type="scientific">Candidatus Kaiserbacteria bacterium RIFCSPLOWO2_01_FULL_54_24</name>
    <dbReference type="NCBI Taxonomy" id="1798515"/>
    <lineage>
        <taxon>Bacteria</taxon>
        <taxon>Candidatus Kaiseribacteriota</taxon>
    </lineage>
</organism>
<dbReference type="Gene3D" id="1.10.3210.10">
    <property type="entry name" value="Hypothetical protein af1432"/>
    <property type="match status" value="1"/>
</dbReference>
<evidence type="ECO:0000256" key="7">
    <source>
        <dbReference type="ARBA" id="ARBA00022801"/>
    </source>
</evidence>
<keyword evidence="6" id="KW-0479">Metal-binding</keyword>
<dbReference type="GO" id="GO:0005737">
    <property type="term" value="C:cytoplasm"/>
    <property type="evidence" value="ECO:0007669"/>
    <property type="project" value="TreeGrafter"/>
</dbReference>
<dbReference type="EMBL" id="MFMC01000009">
    <property type="protein sequence ID" value="OGG77738.1"/>
    <property type="molecule type" value="Genomic_DNA"/>
</dbReference>
<dbReference type="SUPFAM" id="SSF109604">
    <property type="entry name" value="HD-domain/PDEase-like"/>
    <property type="match status" value="1"/>
</dbReference>
<evidence type="ECO:0000259" key="8">
    <source>
        <dbReference type="PROSITE" id="PS51831"/>
    </source>
</evidence>
<accession>A0A1F6EVS3</accession>
<comment type="catalytic activity">
    <reaction evidence="1">
        <text>a 2'-deoxyribonucleoside 5'-phosphate + H2O = a 2'-deoxyribonucleoside + phosphate</text>
        <dbReference type="Rhea" id="RHEA:36167"/>
        <dbReference type="ChEBI" id="CHEBI:15377"/>
        <dbReference type="ChEBI" id="CHEBI:18274"/>
        <dbReference type="ChEBI" id="CHEBI:43474"/>
        <dbReference type="ChEBI" id="CHEBI:65317"/>
        <dbReference type="EC" id="3.1.3.89"/>
    </reaction>
</comment>
<evidence type="ECO:0000313" key="9">
    <source>
        <dbReference type="EMBL" id="OGG77738.1"/>
    </source>
</evidence>
<dbReference type="InterPro" id="IPR006674">
    <property type="entry name" value="HD_domain"/>
</dbReference>
<evidence type="ECO:0000256" key="2">
    <source>
        <dbReference type="ARBA" id="ARBA00001936"/>
    </source>
</evidence>
<dbReference type="SMART" id="SM00471">
    <property type="entry name" value="HDc"/>
    <property type="match status" value="1"/>
</dbReference>
<dbReference type="EC" id="3.1.3.89" evidence="5"/>
<reference evidence="9 10" key="1">
    <citation type="journal article" date="2016" name="Nat. Commun.">
        <title>Thousands of microbial genomes shed light on interconnected biogeochemical processes in an aquifer system.</title>
        <authorList>
            <person name="Anantharaman K."/>
            <person name="Brown C.T."/>
            <person name="Hug L.A."/>
            <person name="Sharon I."/>
            <person name="Castelle C.J."/>
            <person name="Probst A.J."/>
            <person name="Thomas B.C."/>
            <person name="Singh A."/>
            <person name="Wilkins M.J."/>
            <person name="Karaoz U."/>
            <person name="Brodie E.L."/>
            <person name="Williams K.H."/>
            <person name="Hubbard S.S."/>
            <person name="Banfield J.F."/>
        </authorList>
    </citation>
    <scope>NUCLEOTIDE SEQUENCE [LARGE SCALE GENOMIC DNA]</scope>
</reference>
<evidence type="ECO:0000256" key="6">
    <source>
        <dbReference type="ARBA" id="ARBA00022723"/>
    </source>
</evidence>
<evidence type="ECO:0000256" key="4">
    <source>
        <dbReference type="ARBA" id="ARBA00011738"/>
    </source>
</evidence>
<dbReference type="CDD" id="cd00077">
    <property type="entry name" value="HDc"/>
    <property type="match status" value="1"/>
</dbReference>
<comment type="caution">
    <text evidence="9">The sequence shown here is derived from an EMBL/GenBank/DDBJ whole genome shotgun (WGS) entry which is preliminary data.</text>
</comment>
<dbReference type="InterPro" id="IPR039356">
    <property type="entry name" value="YfbR/HDDC2"/>
</dbReference>
<dbReference type="PANTHER" id="PTHR11845">
    <property type="entry name" value="5'-DEOXYNUCLEOTIDASE HDDC2"/>
    <property type="match status" value="1"/>
</dbReference>
<evidence type="ECO:0000256" key="3">
    <source>
        <dbReference type="ARBA" id="ARBA00001941"/>
    </source>
</evidence>
<dbReference type="STRING" id="1798515.A3B35_01515"/>
<dbReference type="AlphaFoldDB" id="A0A1F6EVS3"/>
<comment type="cofactor">
    <cofactor evidence="3">
        <name>Co(2+)</name>
        <dbReference type="ChEBI" id="CHEBI:48828"/>
    </cofactor>
</comment>
<dbReference type="GO" id="GO:0002953">
    <property type="term" value="F:5'-deoxynucleotidase activity"/>
    <property type="evidence" value="ECO:0007669"/>
    <property type="project" value="UniProtKB-EC"/>
</dbReference>
<name>A0A1F6EVS3_9BACT</name>
<feature type="domain" description="HD" evidence="8">
    <location>
        <begin position="33"/>
        <end position="131"/>
    </location>
</feature>
<dbReference type="PANTHER" id="PTHR11845:SF13">
    <property type="entry name" value="5'-DEOXYNUCLEOTIDASE HDDC2"/>
    <property type="match status" value="1"/>
</dbReference>
<evidence type="ECO:0000256" key="1">
    <source>
        <dbReference type="ARBA" id="ARBA00001638"/>
    </source>
</evidence>
<comment type="subunit">
    <text evidence="4">Homodimer.</text>
</comment>
<dbReference type="GO" id="GO:0046872">
    <property type="term" value="F:metal ion binding"/>
    <property type="evidence" value="ECO:0007669"/>
    <property type="project" value="UniProtKB-KW"/>
</dbReference>
<sequence>MADRDLEFLYEIGSMRNIPRAWIQHLGIPCASNLEHMMRVVFLALLIARREGKGDENTIIRMALVHDLAETRTADLAYVHKVYSQTDDLRAAHDLFASTSFLDLEAIHTRYKKRDSIEAKIVKDADNLDVDLELKEFEEQGHKLPGKWAKMRKFVRDKKLY</sequence>
<gene>
    <name evidence="9" type="ORF">A3B35_01515</name>
</gene>